<accession>A0ABS1DJN1</accession>
<dbReference type="PROSITE" id="PS51257">
    <property type="entry name" value="PROKAR_LIPOPROTEIN"/>
    <property type="match status" value="1"/>
</dbReference>
<reference evidence="2 3" key="1">
    <citation type="journal article" date="2020" name="Microorganisms">
        <title>Osmotic Adaptation and Compatible Solute Biosynthesis of Phototrophic Bacteria as Revealed from Genome Analyses.</title>
        <authorList>
            <person name="Imhoff J.F."/>
            <person name="Rahn T."/>
            <person name="Kunzel S."/>
            <person name="Keller A."/>
            <person name="Neulinger S.C."/>
        </authorList>
    </citation>
    <scope>NUCLEOTIDE SEQUENCE [LARGE SCALE GENOMIC DNA]</scope>
    <source>
        <strain evidence="2 3">DSM 9895</strain>
    </source>
</reference>
<evidence type="ECO:0008006" key="4">
    <source>
        <dbReference type="Google" id="ProtNLM"/>
    </source>
</evidence>
<protein>
    <recommendedName>
        <fullName evidence="4">Lipoprotein</fullName>
    </recommendedName>
</protein>
<name>A0ABS1DJN1_9PROT</name>
<keyword evidence="1" id="KW-0732">Signal</keyword>
<dbReference type="RefSeq" id="WP_200343139.1">
    <property type="nucleotide sequence ID" value="NZ_NRRL01000109.1"/>
</dbReference>
<evidence type="ECO:0000256" key="1">
    <source>
        <dbReference type="SAM" id="SignalP"/>
    </source>
</evidence>
<feature type="signal peptide" evidence="1">
    <location>
        <begin position="1"/>
        <end position="22"/>
    </location>
</feature>
<sequence>MKIKHTALALIAVAGLAGCATGGDRTMQQTGADPAVQLQDVNPTGLREMSAAEIRANLVHGTFVRDGKRTLAARVHPDHELSAKAFGGDTGLTTGQGRWTIKNGNDFCTNWDGAFASTGLTCFKAYRSGKQVVFATPDGRGMSVTLVGGNPYAL</sequence>
<proteinExistence type="predicted"/>
<comment type="caution">
    <text evidence="2">The sequence shown here is derived from an EMBL/GenBank/DDBJ whole genome shotgun (WGS) entry which is preliminary data.</text>
</comment>
<dbReference type="Proteomes" id="UP001296873">
    <property type="component" value="Unassembled WGS sequence"/>
</dbReference>
<keyword evidence="3" id="KW-1185">Reference proteome</keyword>
<feature type="chain" id="PRO_5046856900" description="Lipoprotein" evidence="1">
    <location>
        <begin position="23"/>
        <end position="154"/>
    </location>
</feature>
<organism evidence="2 3">
    <name type="scientific">Rhodovibrio sodomensis</name>
    <dbReference type="NCBI Taxonomy" id="1088"/>
    <lineage>
        <taxon>Bacteria</taxon>
        <taxon>Pseudomonadati</taxon>
        <taxon>Pseudomonadota</taxon>
        <taxon>Alphaproteobacteria</taxon>
        <taxon>Rhodospirillales</taxon>
        <taxon>Rhodovibrionaceae</taxon>
        <taxon>Rhodovibrio</taxon>
    </lineage>
</organism>
<evidence type="ECO:0000313" key="3">
    <source>
        <dbReference type="Proteomes" id="UP001296873"/>
    </source>
</evidence>
<evidence type="ECO:0000313" key="2">
    <source>
        <dbReference type="EMBL" id="MBK1670695.1"/>
    </source>
</evidence>
<dbReference type="EMBL" id="NRRL01000109">
    <property type="protein sequence ID" value="MBK1670695.1"/>
    <property type="molecule type" value="Genomic_DNA"/>
</dbReference>
<gene>
    <name evidence="2" type="ORF">CKO28_21990</name>
</gene>